<dbReference type="RefSeq" id="WP_030067931.1">
    <property type="nucleotide sequence ID" value="NZ_JRKI01000023.1"/>
</dbReference>
<comment type="caution">
    <text evidence="1">The sequence shown here is derived from an EMBL/GenBank/DDBJ whole genome shotgun (WGS) entry which is preliminary data.</text>
</comment>
<proteinExistence type="predicted"/>
<reference evidence="1 2" key="1">
    <citation type="submission" date="2014-09" db="EMBL/GenBank/DDBJ databases">
        <title>Draft genome sequence of Streptomyces natalensis ATCC 27448, producer of the antifungal pimaricin.</title>
        <authorList>
            <person name="Mendes M.V."/>
            <person name="Beites T."/>
            <person name="Pires S."/>
            <person name="Santos C.L."/>
            <person name="Moradas-Ferreira P."/>
        </authorList>
    </citation>
    <scope>NUCLEOTIDE SEQUENCE [LARGE SCALE GENOMIC DNA]</scope>
    <source>
        <strain evidence="1 2">ATCC 27448</strain>
    </source>
</reference>
<evidence type="ECO:0000313" key="2">
    <source>
        <dbReference type="Proteomes" id="UP000032458"/>
    </source>
</evidence>
<dbReference type="AlphaFoldDB" id="A0A0D7CM88"/>
<dbReference type="PATRIC" id="fig|1240678.4.peg.3159"/>
<name>A0A0D7CM88_9ACTN</name>
<gene>
    <name evidence="1" type="ORF">SNA_15050</name>
</gene>
<organism evidence="1 2">
    <name type="scientific">Streptomyces natalensis ATCC 27448</name>
    <dbReference type="NCBI Taxonomy" id="1240678"/>
    <lineage>
        <taxon>Bacteria</taxon>
        <taxon>Bacillati</taxon>
        <taxon>Actinomycetota</taxon>
        <taxon>Actinomycetes</taxon>
        <taxon>Kitasatosporales</taxon>
        <taxon>Streptomycetaceae</taxon>
        <taxon>Streptomyces</taxon>
    </lineage>
</organism>
<sequence>MANSFLKSEKIAATALGLLEREMVLSRLVWTNGGFDFTGAKNDTVTIRIPAQLEAREYEWRNDRSSDIVLDELAEDSTTVTLNKDIYSAVAITDEELTLDIRDFASQVLQPQVNAVAKAIDTGVANMIETATYSSTVTLDEADPWKGLIDARAVLNKANVPQEGRTLLIGADVETALLKSNRIADVSQSGSDSALRAATIGRLAGFDLVVSNAINPRAAYGFIPSAFVLATRAPAIPAGVTSGSSQSYNGLAMRWVRDYDAAKLRDRSILNVYAGYNVMTDPVGGGKNPAKRLVRAVKLDMPTATKPPTDK</sequence>
<keyword evidence="2" id="KW-1185">Reference proteome</keyword>
<evidence type="ECO:0008006" key="3">
    <source>
        <dbReference type="Google" id="ProtNLM"/>
    </source>
</evidence>
<evidence type="ECO:0000313" key="1">
    <source>
        <dbReference type="EMBL" id="KIZ17334.1"/>
    </source>
</evidence>
<dbReference type="EMBL" id="JRKI01000023">
    <property type="protein sequence ID" value="KIZ17334.1"/>
    <property type="molecule type" value="Genomic_DNA"/>
</dbReference>
<dbReference type="Proteomes" id="UP000032458">
    <property type="component" value="Unassembled WGS sequence"/>
</dbReference>
<protein>
    <recommendedName>
        <fullName evidence="3">P22 coat protein-protein 5 domain protein</fullName>
    </recommendedName>
</protein>
<accession>A0A0D7CM88</accession>
<dbReference type="Pfam" id="PF25209">
    <property type="entry name" value="Phage_capsid_4"/>
    <property type="match status" value="1"/>
</dbReference>